<dbReference type="InterPro" id="IPR013766">
    <property type="entry name" value="Thioredoxin_domain"/>
</dbReference>
<dbReference type="PROSITE" id="PS51352">
    <property type="entry name" value="THIOREDOXIN_2"/>
    <property type="match status" value="1"/>
</dbReference>
<evidence type="ECO:0000313" key="5">
    <source>
        <dbReference type="Proteomes" id="UP000663870"/>
    </source>
</evidence>
<dbReference type="SUPFAM" id="SSF52833">
    <property type="entry name" value="Thioredoxin-like"/>
    <property type="match status" value="1"/>
</dbReference>
<proteinExistence type="inferred from homology"/>
<dbReference type="CDD" id="cd02961">
    <property type="entry name" value="PDI_a_family"/>
    <property type="match status" value="1"/>
</dbReference>
<keyword evidence="2" id="KW-0732">Signal</keyword>
<dbReference type="EMBL" id="CAJNOL010000325">
    <property type="protein sequence ID" value="CAF1007075.1"/>
    <property type="molecule type" value="Genomic_DNA"/>
</dbReference>
<dbReference type="Pfam" id="PF00085">
    <property type="entry name" value="Thioredoxin"/>
    <property type="match status" value="1"/>
</dbReference>
<dbReference type="GO" id="GO:0006457">
    <property type="term" value="P:protein folding"/>
    <property type="evidence" value="ECO:0007669"/>
    <property type="project" value="TreeGrafter"/>
</dbReference>
<sequence length="194" mass="22580">MYKVHLLFLIVLLFLLLNSSNIYCFTSSPWADSGNVIVLTNQNFSSKIKQYDALLVLFYVKWCSYCRRIHPEYERAGTILLKNTDSPIYIAKLDCTDDNAARCSRRYNIDGYPTLRIYRDGHFIGEELNYGNRTTDEIVKTMKALKKHNKQQKQTQYISTQIDGVQDDMNNKTTTNIPCMWLFVGLFMILCKSI</sequence>
<evidence type="ECO:0000313" key="4">
    <source>
        <dbReference type="EMBL" id="CAF1007075.1"/>
    </source>
</evidence>
<feature type="signal peptide" evidence="2">
    <location>
        <begin position="1"/>
        <end position="24"/>
    </location>
</feature>
<dbReference type="PANTHER" id="PTHR18929">
    <property type="entry name" value="PROTEIN DISULFIDE ISOMERASE"/>
    <property type="match status" value="1"/>
</dbReference>
<evidence type="ECO:0000256" key="1">
    <source>
        <dbReference type="ARBA" id="ARBA00006347"/>
    </source>
</evidence>
<gene>
    <name evidence="4" type="ORF">JXQ802_LOCUS14468</name>
</gene>
<evidence type="ECO:0000256" key="2">
    <source>
        <dbReference type="SAM" id="SignalP"/>
    </source>
</evidence>
<dbReference type="InterPro" id="IPR036249">
    <property type="entry name" value="Thioredoxin-like_sf"/>
</dbReference>
<evidence type="ECO:0000259" key="3">
    <source>
        <dbReference type="PROSITE" id="PS51352"/>
    </source>
</evidence>
<comment type="similarity">
    <text evidence="1">Belongs to the protein disulfide isomerase family.</text>
</comment>
<organism evidence="4 5">
    <name type="scientific">Rotaria sordida</name>
    <dbReference type="NCBI Taxonomy" id="392033"/>
    <lineage>
        <taxon>Eukaryota</taxon>
        <taxon>Metazoa</taxon>
        <taxon>Spiralia</taxon>
        <taxon>Gnathifera</taxon>
        <taxon>Rotifera</taxon>
        <taxon>Eurotatoria</taxon>
        <taxon>Bdelloidea</taxon>
        <taxon>Philodinida</taxon>
        <taxon>Philodinidae</taxon>
        <taxon>Rotaria</taxon>
    </lineage>
</organism>
<feature type="domain" description="Thioredoxin" evidence="3">
    <location>
        <begin position="16"/>
        <end position="147"/>
    </location>
</feature>
<comment type="caution">
    <text evidence="4">The sequence shown here is derived from an EMBL/GenBank/DDBJ whole genome shotgun (WGS) entry which is preliminary data.</text>
</comment>
<name>A0A814H7Z9_9BILA</name>
<dbReference type="GO" id="GO:0003756">
    <property type="term" value="F:protein disulfide isomerase activity"/>
    <property type="evidence" value="ECO:0007669"/>
    <property type="project" value="TreeGrafter"/>
</dbReference>
<keyword evidence="5" id="KW-1185">Reference proteome</keyword>
<protein>
    <recommendedName>
        <fullName evidence="3">Thioredoxin domain-containing protein</fullName>
    </recommendedName>
</protein>
<dbReference type="Gene3D" id="3.40.30.10">
    <property type="entry name" value="Glutaredoxin"/>
    <property type="match status" value="1"/>
</dbReference>
<reference evidence="4" key="1">
    <citation type="submission" date="2021-02" db="EMBL/GenBank/DDBJ databases">
        <authorList>
            <person name="Nowell W R."/>
        </authorList>
    </citation>
    <scope>NUCLEOTIDE SEQUENCE</scope>
</reference>
<dbReference type="AlphaFoldDB" id="A0A814H7Z9"/>
<dbReference type="Proteomes" id="UP000663870">
    <property type="component" value="Unassembled WGS sequence"/>
</dbReference>
<dbReference type="GO" id="GO:0034976">
    <property type="term" value="P:response to endoplasmic reticulum stress"/>
    <property type="evidence" value="ECO:0007669"/>
    <property type="project" value="TreeGrafter"/>
</dbReference>
<accession>A0A814H7Z9</accession>
<feature type="chain" id="PRO_5032283318" description="Thioredoxin domain-containing protein" evidence="2">
    <location>
        <begin position="25"/>
        <end position="194"/>
    </location>
</feature>
<dbReference type="GO" id="GO:0005783">
    <property type="term" value="C:endoplasmic reticulum"/>
    <property type="evidence" value="ECO:0007669"/>
    <property type="project" value="TreeGrafter"/>
</dbReference>